<dbReference type="InterPro" id="IPR036844">
    <property type="entry name" value="Hint_dom_sf"/>
</dbReference>
<evidence type="ECO:0000313" key="3">
    <source>
        <dbReference type="Proteomes" id="UP001219349"/>
    </source>
</evidence>
<protein>
    <submittedName>
        <fullName evidence="2">Hint domain-containing protein</fullName>
    </submittedName>
</protein>
<evidence type="ECO:0000313" key="2">
    <source>
        <dbReference type="EMBL" id="WCR08978.1"/>
    </source>
</evidence>
<gene>
    <name evidence="2" type="ORF">JHX87_07025</name>
</gene>
<keyword evidence="3" id="KW-1185">Reference proteome</keyword>
<sequence length="226" mass="24542">MKIQKDGVAVAGSDLTWDNTNVVCFGADALIQTPAGEVAAGDLSVGDQVQTRDAGPQTIRWIGSRKLDAAMLEAHPNLRPIRITAGALGNGLPRSDLIVSPQHRILVRSKIAQKMFGTHEVLVPARQLCEIEGIDLAEDLHEVTYVHFLFDAHQIVLSNGAESESLFTGAQALKSVGPAARNEIFAIFPELARPDHHPLAARELVSGRLARKLAVRHMKNHRPLVQ</sequence>
<dbReference type="EMBL" id="CP067136">
    <property type="protein sequence ID" value="WCR08978.1"/>
    <property type="molecule type" value="Genomic_DNA"/>
</dbReference>
<reference evidence="2 3" key="1">
    <citation type="submission" date="2021-01" db="EMBL/GenBank/DDBJ databases">
        <title>Biogeographic distribution of Paracoccus.</title>
        <authorList>
            <person name="Hollensteiner J."/>
            <person name="Leineberger J."/>
            <person name="Brinkhoff T."/>
            <person name="Daniel R."/>
        </authorList>
    </citation>
    <scope>NUCLEOTIDE SEQUENCE [LARGE SCALE GENOMIC DNA]</scope>
    <source>
        <strain evidence="2 3">KCTC 22803</strain>
    </source>
</reference>
<organism evidence="2 3">
    <name type="scientific">Paracoccus fistulariae</name>
    <dbReference type="NCBI Taxonomy" id="658446"/>
    <lineage>
        <taxon>Bacteria</taxon>
        <taxon>Pseudomonadati</taxon>
        <taxon>Pseudomonadota</taxon>
        <taxon>Alphaproteobacteria</taxon>
        <taxon>Rhodobacterales</taxon>
        <taxon>Paracoccaceae</taxon>
        <taxon>Paracoccus</taxon>
    </lineage>
</organism>
<evidence type="ECO:0000259" key="1">
    <source>
        <dbReference type="Pfam" id="PF13403"/>
    </source>
</evidence>
<dbReference type="Pfam" id="PF13403">
    <property type="entry name" value="Hint_2"/>
    <property type="match status" value="1"/>
</dbReference>
<dbReference type="Gene3D" id="2.170.16.10">
    <property type="entry name" value="Hedgehog/Intein (Hint) domain"/>
    <property type="match status" value="1"/>
</dbReference>
<accession>A0ABY7SR32</accession>
<dbReference type="Proteomes" id="UP001219349">
    <property type="component" value="Chromosome"/>
</dbReference>
<proteinExistence type="predicted"/>
<dbReference type="SUPFAM" id="SSF51294">
    <property type="entry name" value="Hedgehog/intein (Hint) domain"/>
    <property type="match status" value="1"/>
</dbReference>
<dbReference type="InterPro" id="IPR028992">
    <property type="entry name" value="Hedgehog/Intein_dom"/>
</dbReference>
<feature type="domain" description="Hedgehog/Intein (Hint)" evidence="1">
    <location>
        <begin position="23"/>
        <end position="169"/>
    </location>
</feature>
<name>A0ABY7SR32_9RHOB</name>